<gene>
    <name evidence="2" type="ORF">SAMN05216249_11134</name>
</gene>
<sequence length="259" mass="29321">MKIEKVNENQIRCTLTKADLAERQIKLSELAYGTDKAKALFRDMMRQAASEFGFEADDIPLMIEAIPLSSECIVLLVTKVEYPEELDTRFSKFVPSDVDDDESDIQPFAQNDGATEILELYDKLQKNVIDDNKKKGDGFVPLSDTIAQEKDTSKDAVADVANIDMTALYVFDKFDNVIRIATVLKGYYYGVNSLYKEENDLFYLTINKSGHSPEEFNKVCNILSEYAKSQKSSKATIAYIKEHYKPVIIDDALQVLGQY</sequence>
<dbReference type="Gene3D" id="3.30.70.1950">
    <property type="match status" value="1"/>
</dbReference>
<protein>
    <submittedName>
        <fullName evidence="2">Adapter protein MecA 1/2</fullName>
    </submittedName>
</protein>
<accession>A0A1I0YVI9</accession>
<dbReference type="InterPro" id="IPR038471">
    <property type="entry name" value="MecA_C_sf"/>
</dbReference>
<dbReference type="RefSeq" id="WP_092872657.1">
    <property type="nucleotide sequence ID" value="NZ_FOJY01000011.1"/>
</dbReference>
<proteinExistence type="inferred from homology"/>
<dbReference type="Pfam" id="PF05389">
    <property type="entry name" value="MecA"/>
    <property type="match status" value="1"/>
</dbReference>
<organism evidence="2 3">
    <name type="scientific">Acetitomaculum ruminis DSM 5522</name>
    <dbReference type="NCBI Taxonomy" id="1120918"/>
    <lineage>
        <taxon>Bacteria</taxon>
        <taxon>Bacillati</taxon>
        <taxon>Bacillota</taxon>
        <taxon>Clostridia</taxon>
        <taxon>Lachnospirales</taxon>
        <taxon>Lachnospiraceae</taxon>
        <taxon>Acetitomaculum</taxon>
    </lineage>
</organism>
<dbReference type="PANTHER" id="PTHR39161">
    <property type="entry name" value="ADAPTER PROTEIN MECA"/>
    <property type="match status" value="1"/>
</dbReference>
<dbReference type="EMBL" id="FOJY01000011">
    <property type="protein sequence ID" value="SFB16113.1"/>
    <property type="molecule type" value="Genomic_DNA"/>
</dbReference>
<evidence type="ECO:0000313" key="3">
    <source>
        <dbReference type="Proteomes" id="UP000198838"/>
    </source>
</evidence>
<reference evidence="2 3" key="1">
    <citation type="submission" date="2016-10" db="EMBL/GenBank/DDBJ databases">
        <authorList>
            <person name="de Groot N.N."/>
        </authorList>
    </citation>
    <scope>NUCLEOTIDE SEQUENCE [LARGE SCALE GENOMIC DNA]</scope>
    <source>
        <strain evidence="2 3">DSM 5522</strain>
    </source>
</reference>
<dbReference type="STRING" id="1120918.SAMN05216249_11134"/>
<evidence type="ECO:0000256" key="1">
    <source>
        <dbReference type="ARBA" id="ARBA00005397"/>
    </source>
</evidence>
<dbReference type="PANTHER" id="PTHR39161:SF2">
    <property type="entry name" value="ADAPTER PROTEIN MECA 2"/>
    <property type="match status" value="1"/>
</dbReference>
<dbReference type="OrthoDB" id="2085234at2"/>
<dbReference type="InterPro" id="IPR008681">
    <property type="entry name" value="Neg-reg_MecA"/>
</dbReference>
<evidence type="ECO:0000313" key="2">
    <source>
        <dbReference type="EMBL" id="SFB16113.1"/>
    </source>
</evidence>
<keyword evidence="3" id="KW-1185">Reference proteome</keyword>
<dbReference type="Proteomes" id="UP000198838">
    <property type="component" value="Unassembled WGS sequence"/>
</dbReference>
<name>A0A1I0YVI9_9FIRM</name>
<dbReference type="AlphaFoldDB" id="A0A1I0YVI9"/>
<comment type="similarity">
    <text evidence="1">Belongs to the MecA family.</text>
</comment>